<dbReference type="STRING" id="158189.SpiBuddy_2206"/>
<sequence>MCRFQAGLPKLRVLIVLFFCLISIPFPHYKCNPFELTAENTPSQIQAVTQIIPYDFISETVQAQSNHGKVIRELWVGVAYALVGIAVSFRHRRHEHLSDSIPTSREFLLNCIHDQDGKKR</sequence>
<evidence type="ECO:0000313" key="2">
    <source>
        <dbReference type="EMBL" id="ADY14025.1"/>
    </source>
</evidence>
<protein>
    <submittedName>
        <fullName evidence="2">Uncharacterized protein</fullName>
    </submittedName>
</protein>
<feature type="transmembrane region" description="Helical" evidence="1">
    <location>
        <begin position="12"/>
        <end position="29"/>
    </location>
</feature>
<dbReference type="KEGG" id="sbu:SpiBuddy_2206"/>
<organism evidence="2 3">
    <name type="scientific">Sphaerochaeta globosa (strain ATCC BAA-1886 / DSM 22777 / Buddy)</name>
    <name type="common">Spirochaeta sp. (strain Buddy)</name>
    <dbReference type="NCBI Taxonomy" id="158189"/>
    <lineage>
        <taxon>Bacteria</taxon>
        <taxon>Pseudomonadati</taxon>
        <taxon>Spirochaetota</taxon>
        <taxon>Spirochaetia</taxon>
        <taxon>Spirochaetales</taxon>
        <taxon>Sphaerochaetaceae</taxon>
        <taxon>Sphaerochaeta</taxon>
    </lineage>
</organism>
<reference evidence="3" key="1">
    <citation type="submission" date="2011-02" db="EMBL/GenBank/DDBJ databases">
        <title>Complete sequence of Spirochaeta sp. Buddy.</title>
        <authorList>
            <person name="Lucas S."/>
            <person name="Copeland A."/>
            <person name="Lapidus A."/>
            <person name="Cheng J.-F."/>
            <person name="Goodwin L."/>
            <person name="Pitluck S."/>
            <person name="Zeytun A."/>
            <person name="Detter J.C."/>
            <person name="Han C."/>
            <person name="Tapia R."/>
            <person name="Land M."/>
            <person name="Hauser L."/>
            <person name="Kyrpides N."/>
            <person name="Ivanova N."/>
            <person name="Mikhailova N."/>
            <person name="Pagani I."/>
            <person name="Ritalahti K.M."/>
            <person name="Loeffler F.E."/>
            <person name="Woyke T."/>
        </authorList>
    </citation>
    <scope>NUCLEOTIDE SEQUENCE [LARGE SCALE GENOMIC DNA]</scope>
    <source>
        <strain evidence="3">ATCC BAA-1886 / DSM 22777 / Buddy</strain>
    </source>
</reference>
<keyword evidence="1" id="KW-0812">Transmembrane</keyword>
<keyword evidence="1" id="KW-0472">Membrane</keyword>
<name>F0RSX3_SPHGB</name>
<gene>
    <name evidence="2" type="ordered locus">SpiBuddy_2206</name>
</gene>
<keyword evidence="1" id="KW-1133">Transmembrane helix</keyword>
<keyword evidence="3" id="KW-1185">Reference proteome</keyword>
<accession>F0RSX3</accession>
<dbReference type="HOGENOM" id="CLU_2048219_0_0_12"/>
<evidence type="ECO:0000256" key="1">
    <source>
        <dbReference type="SAM" id="Phobius"/>
    </source>
</evidence>
<dbReference type="EMBL" id="CP002541">
    <property type="protein sequence ID" value="ADY14025.1"/>
    <property type="molecule type" value="Genomic_DNA"/>
</dbReference>
<evidence type="ECO:0000313" key="3">
    <source>
        <dbReference type="Proteomes" id="UP000008466"/>
    </source>
</evidence>
<feature type="transmembrane region" description="Helical" evidence="1">
    <location>
        <begin position="74"/>
        <end position="91"/>
    </location>
</feature>
<proteinExistence type="predicted"/>
<dbReference type="RefSeq" id="WP_013607874.1">
    <property type="nucleotide sequence ID" value="NC_015152.1"/>
</dbReference>
<dbReference type="AlphaFoldDB" id="F0RSX3"/>
<dbReference type="Proteomes" id="UP000008466">
    <property type="component" value="Chromosome"/>
</dbReference>